<dbReference type="PANTHER" id="PTHR19229">
    <property type="entry name" value="ATP-BINDING CASSETTE TRANSPORTER SUBFAMILY A ABCA"/>
    <property type="match status" value="1"/>
</dbReference>
<evidence type="ECO:0000256" key="2">
    <source>
        <dbReference type="ARBA" id="ARBA00022692"/>
    </source>
</evidence>
<dbReference type="InterPro" id="IPR026082">
    <property type="entry name" value="ABCA"/>
</dbReference>
<proteinExistence type="predicted"/>
<dbReference type="Pfam" id="PF12698">
    <property type="entry name" value="ABC2_membrane_3"/>
    <property type="match status" value="1"/>
</dbReference>
<evidence type="ECO:0000256" key="5">
    <source>
        <dbReference type="SAM" id="Phobius"/>
    </source>
</evidence>
<organism evidence="7 8">
    <name type="scientific">Bursaphelenchus okinawaensis</name>
    <dbReference type="NCBI Taxonomy" id="465554"/>
    <lineage>
        <taxon>Eukaryota</taxon>
        <taxon>Metazoa</taxon>
        <taxon>Ecdysozoa</taxon>
        <taxon>Nematoda</taxon>
        <taxon>Chromadorea</taxon>
        <taxon>Rhabditida</taxon>
        <taxon>Tylenchina</taxon>
        <taxon>Tylenchomorpha</taxon>
        <taxon>Aphelenchoidea</taxon>
        <taxon>Aphelenchoididae</taxon>
        <taxon>Bursaphelenchus</taxon>
    </lineage>
</organism>
<feature type="transmembrane region" description="Helical" evidence="5">
    <location>
        <begin position="679"/>
        <end position="698"/>
    </location>
</feature>
<comment type="subcellular location">
    <subcellularLocation>
        <location evidence="1">Membrane</location>
        <topology evidence="1">Multi-pass membrane protein</topology>
    </subcellularLocation>
</comment>
<dbReference type="InterPro" id="IPR003439">
    <property type="entry name" value="ABC_transporter-like_ATP-bd"/>
</dbReference>
<dbReference type="Proteomes" id="UP000783686">
    <property type="component" value="Unassembled WGS sequence"/>
</dbReference>
<evidence type="ECO:0000256" key="4">
    <source>
        <dbReference type="ARBA" id="ARBA00023136"/>
    </source>
</evidence>
<dbReference type="InterPro" id="IPR027417">
    <property type="entry name" value="P-loop_NTPase"/>
</dbReference>
<sequence>MLGLRGRYESSNNVTNYPSWYVTGRAFDLILSPGQLNNKTDTILPLETFLTGELPSCSLLQIDKHNYNNYTISVKFLYAPNNTAINIIMKNIKRRYTSKNLIEMLKDIPDVDPQIFGNLTLNVKCEVIGFSSEKKLESDLSISFQHQCNNSLLAGIVFNNSMLFDDLTDLSTIQYKIRLANTKRRFRDFAQSIQPWDTTQLFSILAFSGPLDRSYMTGGNPGYWAEGFLTIQHALHLSIMDYFENVEGNVTNDILRGRVLKLKRFPFPPYSRKIIELGVLFLPTVFAFSFMTSVVYIVRNVVMEKENRLKEYMKVMGMHSWVDWAAHFFGNYCKMMITVGTITILMHYITENTNVLIILIFVALYAFTATYFALMVSTFANSGTAGFCPQYNTLVEQMTVMEHLKFFCKLKDRTWNIVEAIQLLKQLKLETKANNFAGSLSGGQKRKLSLCIALIGGSEIILLDEPTSGMDPSARHEAWTLLQREKKNRTILFTTHYMEEADLLGDRIAIMANGKLQCCGSSLYLKNRYGTGYRVVLVLNPKSSRDNIEKLKDFLTRLSDKITIQSVVGNELTFSIPPDEKSRFSYIFVKLEEKQSVLNVESFGVSATTMEEVFLKVNNIAESESGIVTVDNAQVLSSLNKLRECQNVDFLNGTELYIHQSKALVISKLLYYQAQLKQVLVQIVVPVLYMALFVWTATTFPDAQDQVPLIIDYKNYDTVDPANIYVNSLDEHLPQYASSVVSQWNPYTVKKISYVANNLTMANMTTILTNKCKNVRVKTIIM</sequence>
<dbReference type="SUPFAM" id="SSF52540">
    <property type="entry name" value="P-loop containing nucleoside triphosphate hydrolases"/>
    <property type="match status" value="1"/>
</dbReference>
<evidence type="ECO:0000313" key="8">
    <source>
        <dbReference type="Proteomes" id="UP000614601"/>
    </source>
</evidence>
<dbReference type="EMBL" id="CAJFCW020000003">
    <property type="protein sequence ID" value="CAG9108564.1"/>
    <property type="molecule type" value="Genomic_DNA"/>
</dbReference>
<evidence type="ECO:0000256" key="1">
    <source>
        <dbReference type="ARBA" id="ARBA00004141"/>
    </source>
</evidence>
<dbReference type="GO" id="GO:0140359">
    <property type="term" value="F:ABC-type transporter activity"/>
    <property type="evidence" value="ECO:0007669"/>
    <property type="project" value="InterPro"/>
</dbReference>
<dbReference type="PANTHER" id="PTHR19229:SF250">
    <property type="entry name" value="ABC TRANSPORTER DOMAIN-CONTAINING PROTEIN-RELATED"/>
    <property type="match status" value="1"/>
</dbReference>
<dbReference type="AlphaFoldDB" id="A0A811KQ11"/>
<feature type="transmembrane region" description="Helical" evidence="5">
    <location>
        <begin position="277"/>
        <end position="303"/>
    </location>
</feature>
<protein>
    <recommendedName>
        <fullName evidence="6">ABC transporter domain-containing protein</fullName>
    </recommendedName>
</protein>
<dbReference type="GO" id="GO:0016887">
    <property type="term" value="F:ATP hydrolysis activity"/>
    <property type="evidence" value="ECO:0007669"/>
    <property type="project" value="InterPro"/>
</dbReference>
<feature type="transmembrane region" description="Helical" evidence="5">
    <location>
        <begin position="355"/>
        <end position="374"/>
    </location>
</feature>
<dbReference type="PROSITE" id="PS00211">
    <property type="entry name" value="ABC_TRANSPORTER_1"/>
    <property type="match status" value="1"/>
</dbReference>
<dbReference type="PROSITE" id="PS50893">
    <property type="entry name" value="ABC_TRANSPORTER_2"/>
    <property type="match status" value="1"/>
</dbReference>
<keyword evidence="2 5" id="KW-0812">Transmembrane</keyword>
<dbReference type="EMBL" id="CAJFDH010000003">
    <property type="protein sequence ID" value="CAD5217833.1"/>
    <property type="molecule type" value="Genomic_DNA"/>
</dbReference>
<feature type="domain" description="ABC transporter" evidence="6">
    <location>
        <begin position="307"/>
        <end position="538"/>
    </location>
</feature>
<comment type="caution">
    <text evidence="7">The sequence shown here is derived from an EMBL/GenBank/DDBJ whole genome shotgun (WGS) entry which is preliminary data.</text>
</comment>
<reference evidence="7" key="1">
    <citation type="submission" date="2020-09" db="EMBL/GenBank/DDBJ databases">
        <authorList>
            <person name="Kikuchi T."/>
        </authorList>
    </citation>
    <scope>NUCLEOTIDE SEQUENCE</scope>
    <source>
        <strain evidence="7">SH1</strain>
    </source>
</reference>
<dbReference type="Proteomes" id="UP000614601">
    <property type="component" value="Unassembled WGS sequence"/>
</dbReference>
<evidence type="ECO:0000259" key="6">
    <source>
        <dbReference type="PROSITE" id="PS50893"/>
    </source>
</evidence>
<keyword evidence="3 5" id="KW-1133">Transmembrane helix</keyword>
<dbReference type="GO" id="GO:0005319">
    <property type="term" value="F:lipid transporter activity"/>
    <property type="evidence" value="ECO:0007669"/>
    <property type="project" value="TreeGrafter"/>
</dbReference>
<name>A0A811KQ11_9BILA</name>
<dbReference type="InterPro" id="IPR017871">
    <property type="entry name" value="ABC_transporter-like_CS"/>
</dbReference>
<keyword evidence="8" id="KW-1185">Reference proteome</keyword>
<evidence type="ECO:0000313" key="7">
    <source>
        <dbReference type="EMBL" id="CAD5217833.1"/>
    </source>
</evidence>
<dbReference type="Gene3D" id="3.40.50.300">
    <property type="entry name" value="P-loop containing nucleotide triphosphate hydrolases"/>
    <property type="match status" value="1"/>
</dbReference>
<evidence type="ECO:0000256" key="3">
    <source>
        <dbReference type="ARBA" id="ARBA00022989"/>
    </source>
</evidence>
<accession>A0A811KQ11</accession>
<dbReference type="GO" id="GO:0005524">
    <property type="term" value="F:ATP binding"/>
    <property type="evidence" value="ECO:0007669"/>
    <property type="project" value="InterPro"/>
</dbReference>
<dbReference type="GO" id="GO:0016020">
    <property type="term" value="C:membrane"/>
    <property type="evidence" value="ECO:0007669"/>
    <property type="project" value="UniProtKB-SubCell"/>
</dbReference>
<dbReference type="OrthoDB" id="416154at2759"/>
<keyword evidence="4 5" id="KW-0472">Membrane</keyword>
<feature type="transmembrane region" description="Helical" evidence="5">
    <location>
        <begin position="324"/>
        <end position="349"/>
    </location>
</feature>
<dbReference type="InterPro" id="IPR013525">
    <property type="entry name" value="ABC2_TM"/>
</dbReference>
<gene>
    <name evidence="7" type="ORF">BOKJ2_LOCUS7290</name>
</gene>